<dbReference type="PANTHER" id="PTHR38116:SF1">
    <property type="entry name" value="BZIP DOMAIN-CONTAINING PROTEIN"/>
    <property type="match status" value="1"/>
</dbReference>
<evidence type="ECO:0000313" key="2">
    <source>
        <dbReference type="Proteomes" id="UP001143548"/>
    </source>
</evidence>
<dbReference type="EMBL" id="BROQ01000092">
    <property type="protein sequence ID" value="GKZ24687.1"/>
    <property type="molecule type" value="Genomic_DNA"/>
</dbReference>
<gene>
    <name evidence="1" type="ORF">AbraCBS73388_011681</name>
</gene>
<organism evidence="1 2">
    <name type="scientific">Aspergillus brasiliensis</name>
    <dbReference type="NCBI Taxonomy" id="319629"/>
    <lineage>
        <taxon>Eukaryota</taxon>
        <taxon>Fungi</taxon>
        <taxon>Dikarya</taxon>
        <taxon>Ascomycota</taxon>
        <taxon>Pezizomycotina</taxon>
        <taxon>Eurotiomycetes</taxon>
        <taxon>Eurotiomycetidae</taxon>
        <taxon>Eurotiales</taxon>
        <taxon>Aspergillaceae</taxon>
        <taxon>Aspergillus</taxon>
        <taxon>Aspergillus subgen. Circumdati</taxon>
    </lineage>
</organism>
<accession>A0A9W5YZ56</accession>
<dbReference type="PANTHER" id="PTHR38116">
    <property type="entry name" value="CHROMOSOME 7, WHOLE GENOME SHOTGUN SEQUENCE"/>
    <property type="match status" value="1"/>
</dbReference>
<dbReference type="Proteomes" id="UP001143548">
    <property type="component" value="Unassembled WGS sequence"/>
</dbReference>
<reference evidence="1" key="1">
    <citation type="submission" date="2022-07" db="EMBL/GenBank/DDBJ databases">
        <title>Taxonomy of Aspergillus series Nigri: significant species reduction supported by multi-species coalescent approaches.</title>
        <authorList>
            <person name="Bian C."/>
            <person name="Kusuya Y."/>
            <person name="Sklenar F."/>
            <person name="D'hooge E."/>
            <person name="Yaguchi T."/>
            <person name="Takahashi H."/>
            <person name="Hubka V."/>
        </authorList>
    </citation>
    <scope>NUCLEOTIDE SEQUENCE</scope>
    <source>
        <strain evidence="1">CBS 733.88</strain>
    </source>
</reference>
<protein>
    <submittedName>
        <fullName evidence="1">Uncharacterized protein</fullName>
    </submittedName>
</protein>
<dbReference type="Pfam" id="PF11905">
    <property type="entry name" value="DUF3425"/>
    <property type="match status" value="1"/>
</dbReference>
<dbReference type="InterPro" id="IPR021833">
    <property type="entry name" value="DUF3425"/>
</dbReference>
<name>A0A9W5YZ56_9EURO</name>
<comment type="caution">
    <text evidence="1">The sequence shown here is derived from an EMBL/GenBank/DDBJ whole genome shotgun (WGS) entry which is preliminary data.</text>
</comment>
<evidence type="ECO:0000313" key="1">
    <source>
        <dbReference type="EMBL" id="GKZ24687.1"/>
    </source>
</evidence>
<sequence length="189" mass="22089">MDQAEIQQIMAQYEASVRRDYSVGSPRVDQLLTLIQFNVFRGLVDNASVLMFSMDWVEEETISPWYTGISASQNGPCPTYLRPTPLQLEIPHHPWIDLFPFPQMRDNLLRRYDDFDEEALCNDLVDFCDVSNDETGLIVWKTPWHPSGWEVSETFLRKWGWVVEGCDDLVKSTNWWRGIRGEEPLIFNI</sequence>
<dbReference type="AlphaFoldDB" id="A0A9W5YZ56"/>
<proteinExistence type="predicted"/>